<dbReference type="PRINTS" id="PR00738">
    <property type="entry name" value="GLHYDRLASE20"/>
</dbReference>
<dbReference type="InterPro" id="IPR015882">
    <property type="entry name" value="HEX_bac_N"/>
</dbReference>
<evidence type="ECO:0000259" key="6">
    <source>
        <dbReference type="Pfam" id="PF00728"/>
    </source>
</evidence>
<dbReference type="Gene3D" id="3.30.379.10">
    <property type="entry name" value="Chitobiase/beta-hexosaminidase domain 2-like"/>
    <property type="match status" value="1"/>
</dbReference>
<evidence type="ECO:0000256" key="5">
    <source>
        <dbReference type="ARBA" id="ARBA00023295"/>
    </source>
</evidence>
<evidence type="ECO:0000313" key="8">
    <source>
        <dbReference type="EMBL" id="MBB4620200.1"/>
    </source>
</evidence>
<evidence type="ECO:0000256" key="2">
    <source>
        <dbReference type="ARBA" id="ARBA00006285"/>
    </source>
</evidence>
<dbReference type="PANTHER" id="PTHR22600:SF57">
    <property type="entry name" value="BETA-N-ACETYLHEXOSAMINIDASE"/>
    <property type="match status" value="1"/>
</dbReference>
<dbReference type="Proteomes" id="UP000533637">
    <property type="component" value="Unassembled WGS sequence"/>
</dbReference>
<dbReference type="Gene3D" id="3.20.20.80">
    <property type="entry name" value="Glycosidases"/>
    <property type="match status" value="1"/>
</dbReference>
<dbReference type="RefSeq" id="WP_183668220.1">
    <property type="nucleotide sequence ID" value="NZ_BMPB01000006.1"/>
</dbReference>
<keyword evidence="5" id="KW-0326">Glycosidase</keyword>
<feature type="domain" description="Beta-hexosaminidase bacterial type N-terminal" evidence="7">
    <location>
        <begin position="39"/>
        <end position="162"/>
    </location>
</feature>
<evidence type="ECO:0000259" key="7">
    <source>
        <dbReference type="Pfam" id="PF02838"/>
    </source>
</evidence>
<dbReference type="InterPro" id="IPR015883">
    <property type="entry name" value="Glyco_hydro_20_cat"/>
</dbReference>
<evidence type="ECO:0000256" key="1">
    <source>
        <dbReference type="ARBA" id="ARBA00001231"/>
    </source>
</evidence>
<dbReference type="SUPFAM" id="SSF51445">
    <property type="entry name" value="(Trans)glycosidases"/>
    <property type="match status" value="1"/>
</dbReference>
<dbReference type="Pfam" id="PF02838">
    <property type="entry name" value="Glyco_hydro_20b"/>
    <property type="match status" value="1"/>
</dbReference>
<dbReference type="EC" id="3.2.1.52" evidence="3"/>
<gene>
    <name evidence="8" type="ORF">GGQ57_000074</name>
</gene>
<accession>A0ABR6KFI3</accession>
<evidence type="ECO:0000256" key="4">
    <source>
        <dbReference type="ARBA" id="ARBA00022801"/>
    </source>
</evidence>
<organism evidence="8 9">
    <name type="scientific">Parabacteroides faecis</name>
    <dbReference type="NCBI Taxonomy" id="1217282"/>
    <lineage>
        <taxon>Bacteria</taxon>
        <taxon>Pseudomonadati</taxon>
        <taxon>Bacteroidota</taxon>
        <taxon>Bacteroidia</taxon>
        <taxon>Bacteroidales</taxon>
        <taxon>Tannerellaceae</taxon>
        <taxon>Parabacteroides</taxon>
    </lineage>
</organism>
<proteinExistence type="inferred from homology"/>
<comment type="catalytic activity">
    <reaction evidence="1">
        <text>Hydrolysis of terminal non-reducing N-acetyl-D-hexosamine residues in N-acetyl-beta-D-hexosaminides.</text>
        <dbReference type="EC" id="3.2.1.52"/>
    </reaction>
</comment>
<feature type="domain" description="Glycoside hydrolase family 20 catalytic" evidence="6">
    <location>
        <begin position="166"/>
        <end position="271"/>
    </location>
</feature>
<dbReference type="SUPFAM" id="SSF55545">
    <property type="entry name" value="beta-N-acetylhexosaminidase-like domain"/>
    <property type="match status" value="1"/>
</dbReference>
<keyword evidence="9" id="KW-1185">Reference proteome</keyword>
<reference evidence="8 9" key="1">
    <citation type="submission" date="2020-08" db="EMBL/GenBank/DDBJ databases">
        <title>Genomic Encyclopedia of Type Strains, Phase IV (KMG-IV): sequencing the most valuable type-strain genomes for metagenomic binning, comparative biology and taxonomic classification.</title>
        <authorList>
            <person name="Goeker M."/>
        </authorList>
    </citation>
    <scope>NUCLEOTIDE SEQUENCE [LARGE SCALE GENOMIC DNA]</scope>
    <source>
        <strain evidence="8 9">DSM 102983</strain>
    </source>
</reference>
<dbReference type="EMBL" id="JACHOC010000001">
    <property type="protein sequence ID" value="MBB4620200.1"/>
    <property type="molecule type" value="Genomic_DNA"/>
</dbReference>
<sequence length="717" mass="82704">MKIRLNIFLLCCLLGVVELHGQKTDWTLPTPDTDKLPTALIPYPDEVIRKEGVTEFSVIKADKNSLDKLRDGKRIGEELNDVCMFWNMPERPTGRICRIYFEQLPAQQDVLKREAYKLVVSDDKVVISAGEFAGFFNALQTLRQLVKETPDAYELPNCVINDSPAFSIRGIMLDVGRNYASAPFIKEVVRKLSYYKINLLHLHLTDDPGWRIEVKNMPELTAPSTYWKTRQPGKYYTQDELSALDVYCSTLNMRVVPEVDMPGHSAYFEKATGLKLQTPEGMAALQKALDEVIPLFKDSLFHIGSDEVRFEMDDFMPEMIKYIRSKGKEVVTWYPGYSPDKKAVRMCWGENEAGHILDKSAQYIDSNGFYMDYMDSQGGMLQTFFQQPCEVPAGNENALGSIMCVWTDGALSSEKRLLEQYPFYPCMLTFAERIWRGAKEKRRDLMAQFPSAGTPAWTAISEFEDRLVYHRDHYFRHIPFPYVKQADIKWRLIGPFDHQGVNDRSFEPEKIIKKTYTWNDTVFKWTESPVYGGEVQIRSFYAMFNAHQGKYRLDHWPTTMSPLVGKEGGTCYAVTYIKSPVEQDVYLMFGLNGMWGHSGGYRTARAPEQGNWDFSGGDIWLNDERVSPPHWPFESLPWTGWGQGRIETPLTEEGYFYRPPVKIKLKKGLNKVLVRSVFGHWKGDDGQRKWQFCCIPVQWDGIHYTEVPGLEFVDWIE</sequence>
<keyword evidence="4" id="KW-0378">Hydrolase</keyword>
<name>A0ABR6KFI3_9BACT</name>
<protein>
    <recommendedName>
        <fullName evidence="3">beta-N-acetylhexosaminidase</fullName>
        <ecNumber evidence="3">3.2.1.52</ecNumber>
    </recommendedName>
</protein>
<dbReference type="InterPro" id="IPR029018">
    <property type="entry name" value="Hex-like_dom2"/>
</dbReference>
<comment type="caution">
    <text evidence="8">The sequence shown here is derived from an EMBL/GenBank/DDBJ whole genome shotgun (WGS) entry which is preliminary data.</text>
</comment>
<dbReference type="InterPro" id="IPR017853">
    <property type="entry name" value="GH"/>
</dbReference>
<evidence type="ECO:0000256" key="3">
    <source>
        <dbReference type="ARBA" id="ARBA00012663"/>
    </source>
</evidence>
<evidence type="ECO:0000313" key="9">
    <source>
        <dbReference type="Proteomes" id="UP000533637"/>
    </source>
</evidence>
<dbReference type="Pfam" id="PF00728">
    <property type="entry name" value="Glyco_hydro_20"/>
    <property type="match status" value="1"/>
</dbReference>
<comment type="similarity">
    <text evidence="2">Belongs to the glycosyl hydrolase 20 family.</text>
</comment>
<dbReference type="PANTHER" id="PTHR22600">
    <property type="entry name" value="BETA-HEXOSAMINIDASE"/>
    <property type="match status" value="1"/>
</dbReference>
<dbReference type="InterPro" id="IPR025705">
    <property type="entry name" value="Beta_hexosaminidase_sua/sub"/>
</dbReference>